<keyword evidence="5" id="KW-0862">Zinc</keyword>
<evidence type="ECO:0000256" key="6">
    <source>
        <dbReference type="PROSITE-ProRule" id="PRU00042"/>
    </source>
</evidence>
<evidence type="ECO:0000259" key="8">
    <source>
        <dbReference type="PROSITE" id="PS50157"/>
    </source>
</evidence>
<dbReference type="Gene3D" id="3.30.160.60">
    <property type="entry name" value="Classic Zinc Finger"/>
    <property type="match status" value="1"/>
</dbReference>
<dbReference type="SUPFAM" id="SSF57667">
    <property type="entry name" value="beta-beta-alpha zinc fingers"/>
    <property type="match status" value="1"/>
</dbReference>
<dbReference type="Pfam" id="PF13894">
    <property type="entry name" value="zf-C2H2_4"/>
    <property type="match status" value="1"/>
</dbReference>
<evidence type="ECO:0000256" key="2">
    <source>
        <dbReference type="ARBA" id="ARBA00022723"/>
    </source>
</evidence>
<feature type="domain" description="AN1-type" evidence="9">
    <location>
        <begin position="10"/>
        <end position="58"/>
    </location>
</feature>
<dbReference type="PROSITE" id="PS00028">
    <property type="entry name" value="ZINC_FINGER_C2H2_1"/>
    <property type="match status" value="2"/>
</dbReference>
<keyword evidence="11" id="KW-1185">Reference proteome</keyword>
<dbReference type="GO" id="GO:0008270">
    <property type="term" value="F:zinc ion binding"/>
    <property type="evidence" value="ECO:0007669"/>
    <property type="project" value="UniProtKB-KW"/>
</dbReference>
<accession>A0AAD5H7T2</accession>
<feature type="region of interest" description="Disordered" evidence="7">
    <location>
        <begin position="162"/>
        <end position="237"/>
    </location>
</feature>
<dbReference type="InterPro" id="IPR057357">
    <property type="entry name" value="Znf-C2H2_ZFAND2A/B"/>
</dbReference>
<gene>
    <name evidence="10" type="ORF">COHA_002091</name>
</gene>
<dbReference type="PROSITE" id="PS51039">
    <property type="entry name" value="ZF_AN1"/>
    <property type="match status" value="2"/>
</dbReference>
<evidence type="ECO:0000256" key="3">
    <source>
        <dbReference type="ARBA" id="ARBA00022737"/>
    </source>
</evidence>
<organism evidence="10 11">
    <name type="scientific">Chlorella ohadii</name>
    <dbReference type="NCBI Taxonomy" id="2649997"/>
    <lineage>
        <taxon>Eukaryota</taxon>
        <taxon>Viridiplantae</taxon>
        <taxon>Chlorophyta</taxon>
        <taxon>core chlorophytes</taxon>
        <taxon>Trebouxiophyceae</taxon>
        <taxon>Chlorellales</taxon>
        <taxon>Chlorellaceae</taxon>
        <taxon>Chlorella clade</taxon>
        <taxon>Chlorella</taxon>
    </lineage>
</organism>
<evidence type="ECO:0000256" key="4">
    <source>
        <dbReference type="ARBA" id="ARBA00022771"/>
    </source>
</evidence>
<dbReference type="PROSITE" id="PS50157">
    <property type="entry name" value="ZINC_FINGER_C2H2_2"/>
    <property type="match status" value="2"/>
</dbReference>
<dbReference type="SUPFAM" id="SSF118310">
    <property type="entry name" value="AN1-like Zinc finger"/>
    <property type="match status" value="2"/>
</dbReference>
<dbReference type="GO" id="GO:0005737">
    <property type="term" value="C:cytoplasm"/>
    <property type="evidence" value="ECO:0007669"/>
    <property type="project" value="TreeGrafter"/>
</dbReference>
<name>A0AAD5H7T2_9CHLO</name>
<feature type="domain" description="AN1-type" evidence="9">
    <location>
        <begin position="93"/>
        <end position="143"/>
    </location>
</feature>
<dbReference type="Pfam" id="PF01428">
    <property type="entry name" value="zf-AN1"/>
    <property type="match status" value="2"/>
</dbReference>
<dbReference type="Gene3D" id="4.10.1110.10">
    <property type="entry name" value="AN1-like Zinc finger"/>
    <property type="match status" value="2"/>
</dbReference>
<evidence type="ECO:0000256" key="7">
    <source>
        <dbReference type="SAM" id="MobiDB-lite"/>
    </source>
</evidence>
<dbReference type="PANTHER" id="PTHR14677:SF20">
    <property type="entry name" value="ZINC FINGER AN1-TYPE CONTAINING 2A-RELATED"/>
    <property type="match status" value="1"/>
</dbReference>
<evidence type="ECO:0000313" key="11">
    <source>
        <dbReference type="Proteomes" id="UP001205105"/>
    </source>
</evidence>
<feature type="compositionally biased region" description="Polar residues" evidence="7">
    <location>
        <begin position="285"/>
        <end position="294"/>
    </location>
</feature>
<feature type="domain" description="C2H2-type" evidence="8">
    <location>
        <begin position="303"/>
        <end position="326"/>
    </location>
</feature>
<proteinExistence type="predicted"/>
<comment type="caution">
    <text evidence="10">The sequence shown here is derived from an EMBL/GenBank/DDBJ whole genome shotgun (WGS) entry which is preliminary data.</text>
</comment>
<keyword evidence="4 6" id="KW-0863">Zinc-finger</keyword>
<reference evidence="10" key="1">
    <citation type="submission" date="2020-11" db="EMBL/GenBank/DDBJ databases">
        <title>Chlorella ohadii genome sequencing and assembly.</title>
        <authorList>
            <person name="Murik O."/>
            <person name="Treves H."/>
            <person name="Kedem I."/>
            <person name="Shotland Y."/>
            <person name="Kaplan A."/>
        </authorList>
    </citation>
    <scope>NUCLEOTIDE SEQUENCE</scope>
    <source>
        <strain evidence="10">1</strain>
    </source>
</reference>
<keyword evidence="3" id="KW-0677">Repeat</keyword>
<keyword evidence="2" id="KW-0479">Metal-binding</keyword>
<dbReference type="SMART" id="SM00154">
    <property type="entry name" value="ZnF_AN1"/>
    <property type="match status" value="2"/>
</dbReference>
<dbReference type="EMBL" id="JADXDR010000032">
    <property type="protein sequence ID" value="KAI7844293.1"/>
    <property type="molecule type" value="Genomic_DNA"/>
</dbReference>
<dbReference type="InterPro" id="IPR036236">
    <property type="entry name" value="Znf_C2H2_sf"/>
</dbReference>
<dbReference type="InterPro" id="IPR000058">
    <property type="entry name" value="Znf_AN1"/>
</dbReference>
<dbReference type="SMART" id="SM00355">
    <property type="entry name" value="ZnF_C2H2"/>
    <property type="match status" value="2"/>
</dbReference>
<dbReference type="InterPro" id="IPR013087">
    <property type="entry name" value="Znf_C2H2_type"/>
</dbReference>
<evidence type="ECO:0000259" key="9">
    <source>
        <dbReference type="PROSITE" id="PS51039"/>
    </source>
</evidence>
<protein>
    <submittedName>
        <fullName evidence="10">Uncharacterized protein</fullName>
    </submittedName>
</protein>
<evidence type="ECO:0000256" key="5">
    <source>
        <dbReference type="ARBA" id="ARBA00022833"/>
    </source>
</evidence>
<dbReference type="AlphaFoldDB" id="A0AAD5H7T2"/>
<sequence>MANSDTADLMSVGRHCAVPDCQQIDFLPFKCGSCGKVYCLEHRMCPCRSASQDTVLVCPLCARSVIVPPGQDPDVAFDRHTRGECDPSNYDRVHRKPRCTAPGCRERLTSTNSYTCRDCGVTVCLRHRLPADHKCPGKAAAAAAAAQNRLGLSSFRRLFSGSGAGSSGSATAGDNTARQQAGTAARQQVGAAARQQPSRPAATGRAAAAAPPSAGSIQAQLQQYRQHQQQQRGGQAADVIDLTSPAAQPASGSGPERCQQCGARFSTVQQLIEHAEAAHAGGWSSGNIGRQQAAGSGSGSGFERCPHCGQAFSDPVELVAHVERQHGSGSGSSMKDTCVLS</sequence>
<feature type="domain" description="C2H2-type" evidence="8">
    <location>
        <begin position="256"/>
        <end position="284"/>
    </location>
</feature>
<evidence type="ECO:0000256" key="1">
    <source>
        <dbReference type="ARBA" id="ARBA00003732"/>
    </source>
</evidence>
<feature type="region of interest" description="Disordered" evidence="7">
    <location>
        <begin position="281"/>
        <end position="300"/>
    </location>
</feature>
<dbReference type="InterPro" id="IPR035896">
    <property type="entry name" value="AN1-like_Znf"/>
</dbReference>
<dbReference type="PANTHER" id="PTHR14677">
    <property type="entry name" value="ARSENITE INDUCUBLE RNA ASSOCIATED PROTEIN AIP-1-RELATED"/>
    <property type="match status" value="1"/>
</dbReference>
<dbReference type="Proteomes" id="UP001205105">
    <property type="component" value="Unassembled WGS sequence"/>
</dbReference>
<dbReference type="Pfam" id="PF25403">
    <property type="entry name" value="zf-C2H2_ZFAND2"/>
    <property type="match status" value="1"/>
</dbReference>
<evidence type="ECO:0000313" key="10">
    <source>
        <dbReference type="EMBL" id="KAI7844293.1"/>
    </source>
</evidence>
<comment type="function">
    <text evidence="1">May be involved in environmental stress response.</text>
</comment>